<feature type="region of interest" description="Disordered" evidence="1">
    <location>
        <begin position="18"/>
        <end position="45"/>
    </location>
</feature>
<keyword evidence="4" id="KW-1185">Reference proteome</keyword>
<protein>
    <submittedName>
        <fullName evidence="3">Uncharacterized protein</fullName>
    </submittedName>
</protein>
<evidence type="ECO:0000256" key="1">
    <source>
        <dbReference type="SAM" id="MobiDB-lite"/>
    </source>
</evidence>
<dbReference type="Proteomes" id="UP000315003">
    <property type="component" value="Chromosome"/>
</dbReference>
<proteinExistence type="predicted"/>
<feature type="compositionally biased region" description="Polar residues" evidence="1">
    <location>
        <begin position="18"/>
        <end position="40"/>
    </location>
</feature>
<evidence type="ECO:0000256" key="2">
    <source>
        <dbReference type="SAM" id="SignalP"/>
    </source>
</evidence>
<evidence type="ECO:0000313" key="3">
    <source>
        <dbReference type="EMBL" id="QDT62076.1"/>
    </source>
</evidence>
<name>A0A517T122_9BACT</name>
<sequence precursor="true">MKALRLLALLCLLPSTHSAADSDRSNTPNQCANTTPSQTTDKPEPWLYPPNLNQPSNKLALHAGRITETYIEHAGVRTLQTNSRMIHHSVASFKDIVQWYSDKWNTPDLPGKIKAFEKRLQTEPELTVESVLPPQNLPPKVLLTYWLSPSQTHITASLRDTNGEPICITILGMKKQTRIQVARHGLKTHQEQ</sequence>
<accession>A0A517T122</accession>
<dbReference type="EMBL" id="CP036272">
    <property type="protein sequence ID" value="QDT62076.1"/>
    <property type="molecule type" value="Genomic_DNA"/>
</dbReference>
<dbReference type="AlphaFoldDB" id="A0A517T122"/>
<gene>
    <name evidence="3" type="ORF">SV7mr_46230</name>
</gene>
<feature type="signal peptide" evidence="2">
    <location>
        <begin position="1"/>
        <end position="19"/>
    </location>
</feature>
<keyword evidence="2" id="KW-0732">Signal</keyword>
<feature type="chain" id="PRO_5021696554" evidence="2">
    <location>
        <begin position="20"/>
        <end position="192"/>
    </location>
</feature>
<dbReference type="RefSeq" id="WP_419187732.1">
    <property type="nucleotide sequence ID" value="NZ_CP036272.1"/>
</dbReference>
<reference evidence="3 4" key="1">
    <citation type="submission" date="2019-02" db="EMBL/GenBank/DDBJ databases">
        <title>Deep-cultivation of Planctomycetes and their phenomic and genomic characterization uncovers novel biology.</title>
        <authorList>
            <person name="Wiegand S."/>
            <person name="Jogler M."/>
            <person name="Boedeker C."/>
            <person name="Pinto D."/>
            <person name="Vollmers J."/>
            <person name="Rivas-Marin E."/>
            <person name="Kohn T."/>
            <person name="Peeters S.H."/>
            <person name="Heuer A."/>
            <person name="Rast P."/>
            <person name="Oberbeckmann S."/>
            <person name="Bunk B."/>
            <person name="Jeske O."/>
            <person name="Meyerdierks A."/>
            <person name="Storesund J.E."/>
            <person name="Kallscheuer N."/>
            <person name="Luecker S."/>
            <person name="Lage O.M."/>
            <person name="Pohl T."/>
            <person name="Merkel B.J."/>
            <person name="Hornburger P."/>
            <person name="Mueller R.-W."/>
            <person name="Bruemmer F."/>
            <person name="Labrenz M."/>
            <person name="Spormann A.M."/>
            <person name="Op den Camp H."/>
            <person name="Overmann J."/>
            <person name="Amann R."/>
            <person name="Jetten M.S.M."/>
            <person name="Mascher T."/>
            <person name="Medema M.H."/>
            <person name="Devos D.P."/>
            <person name="Kaster A.-K."/>
            <person name="Ovreas L."/>
            <person name="Rohde M."/>
            <person name="Galperin M.Y."/>
            <person name="Jogler C."/>
        </authorList>
    </citation>
    <scope>NUCLEOTIDE SEQUENCE [LARGE SCALE GENOMIC DNA]</scope>
    <source>
        <strain evidence="3 4">SV_7m_r</strain>
    </source>
</reference>
<evidence type="ECO:0000313" key="4">
    <source>
        <dbReference type="Proteomes" id="UP000315003"/>
    </source>
</evidence>
<organism evidence="3 4">
    <name type="scientific">Stieleria bergensis</name>
    <dbReference type="NCBI Taxonomy" id="2528025"/>
    <lineage>
        <taxon>Bacteria</taxon>
        <taxon>Pseudomonadati</taxon>
        <taxon>Planctomycetota</taxon>
        <taxon>Planctomycetia</taxon>
        <taxon>Pirellulales</taxon>
        <taxon>Pirellulaceae</taxon>
        <taxon>Stieleria</taxon>
    </lineage>
</organism>